<feature type="transmembrane region" description="Helical" evidence="1">
    <location>
        <begin position="166"/>
        <end position="186"/>
    </location>
</feature>
<feature type="transmembrane region" description="Helical" evidence="1">
    <location>
        <begin position="235"/>
        <end position="256"/>
    </location>
</feature>
<organism evidence="3 4">
    <name type="scientific">Lagenidium giganteum</name>
    <dbReference type="NCBI Taxonomy" id="4803"/>
    <lineage>
        <taxon>Eukaryota</taxon>
        <taxon>Sar</taxon>
        <taxon>Stramenopiles</taxon>
        <taxon>Oomycota</taxon>
        <taxon>Peronosporomycetes</taxon>
        <taxon>Pythiales</taxon>
        <taxon>Pythiaceae</taxon>
    </lineage>
</organism>
<dbReference type="AlphaFoldDB" id="A0AAV2ZHS7"/>
<evidence type="ECO:0000259" key="2">
    <source>
        <dbReference type="Pfam" id="PF14360"/>
    </source>
</evidence>
<dbReference type="EMBL" id="DAKRPA010000007">
    <property type="protein sequence ID" value="DBA04497.1"/>
    <property type="molecule type" value="Genomic_DNA"/>
</dbReference>
<feature type="transmembrane region" description="Helical" evidence="1">
    <location>
        <begin position="263"/>
        <end position="280"/>
    </location>
</feature>
<dbReference type="InterPro" id="IPR025749">
    <property type="entry name" value="Sphingomyelin_synth-like_dom"/>
</dbReference>
<reference evidence="3" key="1">
    <citation type="submission" date="2022-11" db="EMBL/GenBank/DDBJ databases">
        <authorList>
            <person name="Morgan W.R."/>
            <person name="Tartar A."/>
        </authorList>
    </citation>
    <scope>NUCLEOTIDE SEQUENCE</scope>
    <source>
        <strain evidence="3">ARSEF 373</strain>
    </source>
</reference>
<comment type="caution">
    <text evidence="3">The sequence shown here is derived from an EMBL/GenBank/DDBJ whole genome shotgun (WGS) entry which is preliminary data.</text>
</comment>
<evidence type="ECO:0000313" key="3">
    <source>
        <dbReference type="EMBL" id="DBA04497.1"/>
    </source>
</evidence>
<dbReference type="Pfam" id="PF14360">
    <property type="entry name" value="PAP2_C"/>
    <property type="match status" value="1"/>
</dbReference>
<keyword evidence="1" id="KW-0472">Membrane</keyword>
<sequence length="329" mass="36821">MTAHEGGAQVSVVETFAQPHDVDEHGGLNSVGNKALRLNLVIAGDSKALEVVRTVHSPRASPSRPSFTFPSSELRKPSVATPIKQPEECIVQKTTTTVATWRTAWRDKMVTQGWWGQADFWSSLLVIIYTIQYYGQFLKWHESRSDIEGFAMLSDPILPYMEATDLSIPLFVMAYGSIFLMLWYTFDKPNVMIELAQTNTLVILVRMVTLYLTPLEAPRGTIPLVDPIAHADGIIFVRDLFFSGHTATTFIAFIICRREHLRWKLFFLAMTVATACMVVLQKTHYAIDVFAAPFFVYTAHGCVQELRKTVGSLLTSSSLEAPAVKVKQS</sequence>
<proteinExistence type="predicted"/>
<gene>
    <name evidence="3" type="ORF">N0F65_011045</name>
</gene>
<evidence type="ECO:0000313" key="4">
    <source>
        <dbReference type="Proteomes" id="UP001146120"/>
    </source>
</evidence>
<dbReference type="Proteomes" id="UP001146120">
    <property type="component" value="Unassembled WGS sequence"/>
</dbReference>
<feature type="domain" description="Sphingomyelin synthase-like" evidence="2">
    <location>
        <begin position="239"/>
        <end position="297"/>
    </location>
</feature>
<protein>
    <recommendedName>
        <fullName evidence="2">Sphingomyelin synthase-like domain-containing protein</fullName>
    </recommendedName>
</protein>
<keyword evidence="4" id="KW-1185">Reference proteome</keyword>
<name>A0AAV2ZHS7_9STRA</name>
<keyword evidence="1" id="KW-1133">Transmembrane helix</keyword>
<evidence type="ECO:0000256" key="1">
    <source>
        <dbReference type="SAM" id="Phobius"/>
    </source>
</evidence>
<keyword evidence="1" id="KW-0812">Transmembrane</keyword>
<reference evidence="3" key="2">
    <citation type="journal article" date="2023" name="Microbiol Resour">
        <title>Decontamination and Annotation of the Draft Genome Sequence of the Oomycete Lagenidium giganteum ARSEF 373.</title>
        <authorList>
            <person name="Morgan W.R."/>
            <person name="Tartar A."/>
        </authorList>
    </citation>
    <scope>NUCLEOTIDE SEQUENCE</scope>
    <source>
        <strain evidence="3">ARSEF 373</strain>
    </source>
</reference>
<accession>A0AAV2ZHS7</accession>